<comment type="caution">
    <text evidence="12">The sequence shown here is derived from an EMBL/GenBank/DDBJ whole genome shotgun (WGS) entry which is preliminary data.</text>
</comment>
<evidence type="ECO:0000256" key="9">
    <source>
        <dbReference type="ARBA" id="ARBA00048988"/>
    </source>
</evidence>
<comment type="subcellular location">
    <subcellularLocation>
        <location evidence="1">Nucleus</location>
    </subcellularLocation>
</comment>
<dbReference type="SUPFAM" id="SSF52540">
    <property type="entry name" value="P-loop containing nucleoside triphosphate hydrolases"/>
    <property type="match status" value="1"/>
</dbReference>
<sequence>MSFTDCDSELHLVNASYLSGLSPLNTSGSVSLIEKVKEKLRENTRKLLCLPLTQQQTEPGSQRNDSFFGLPIIVRSLIELHHGITELYDWQKECLSLPALSQRKNLIYSLPTSGGKTLVAEILAFKEILCCRKSVLFILPYVSIVQEKVRSMSSFGVDLNFLVEEYAGSRGALPPPKRRQRCAVYFATIEKAHFLVDSLIEQGRLNELGLVVVDELHMLGAGSSRGAILESTLVKVKYVSPHTQIVGMSATIGNMDDLATFLGAEVFVGSFRPVELKEYIKVEDYIFEQQGKHEEEPFRVVRKLPKREQMQDPEQLSLLVAETVPKHSCLVFCPTKQNCESVALLLARFLPQSLREHRHEEKASLLETLKTEVGQVCRILRQTLPIGVAYHHSGLTVEERRIVEDAYASGVLCCLTCTSTLAAGVNLPAKRVILKAPYTGTEFLTRSVYQQMAGRAGRAGIDSSGESILVVPSADKEKVRKLLEAPVDSCYSNLLQEEQKALKMLLLSLIGLQVSKTEDSLATVMDSTLLALQQRKEGKDPLQTLHLALDELCTAGLVLNHGGELCTSPLGRAAFKGFVAPAIAGVLRQELWVALASLSLRCHLHLLYLVTPRQLPSARLDPPTYYRLYTDLKQEELQVAELIGVSEALVTRLASGRMLK</sequence>
<dbReference type="Pfam" id="PF21099">
    <property type="entry name" value="POLQ_helical"/>
    <property type="match status" value="1"/>
</dbReference>
<evidence type="ECO:0000256" key="4">
    <source>
        <dbReference type="ARBA" id="ARBA00022801"/>
    </source>
</evidence>
<name>A0AAQ4EBS5_AMBAM</name>
<protein>
    <recommendedName>
        <fullName evidence="14">Helicase POLQ-like</fullName>
    </recommendedName>
</protein>
<evidence type="ECO:0000256" key="2">
    <source>
        <dbReference type="ARBA" id="ARBA00022741"/>
    </source>
</evidence>
<dbReference type="AlphaFoldDB" id="A0AAQ4EBS5"/>
<dbReference type="Pfam" id="PF00271">
    <property type="entry name" value="Helicase_C"/>
    <property type="match status" value="1"/>
</dbReference>
<evidence type="ECO:0000313" key="12">
    <source>
        <dbReference type="EMBL" id="KAK8772100.1"/>
    </source>
</evidence>
<accession>A0AAQ4EBS5</accession>
<dbReference type="CDD" id="cd18795">
    <property type="entry name" value="SF2_C_Ski2"/>
    <property type="match status" value="1"/>
</dbReference>
<dbReference type="InterPro" id="IPR048960">
    <property type="entry name" value="POLQ-like_helical"/>
</dbReference>
<keyword evidence="5" id="KW-0347">Helicase</keyword>
<evidence type="ECO:0000256" key="3">
    <source>
        <dbReference type="ARBA" id="ARBA00022763"/>
    </source>
</evidence>
<evidence type="ECO:0000256" key="6">
    <source>
        <dbReference type="ARBA" id="ARBA00022840"/>
    </source>
</evidence>
<evidence type="ECO:0000256" key="5">
    <source>
        <dbReference type="ARBA" id="ARBA00022806"/>
    </source>
</evidence>
<dbReference type="Pfam" id="PF00270">
    <property type="entry name" value="DEAD"/>
    <property type="match status" value="1"/>
</dbReference>
<evidence type="ECO:0008006" key="14">
    <source>
        <dbReference type="Google" id="ProtNLM"/>
    </source>
</evidence>
<dbReference type="GO" id="GO:0003676">
    <property type="term" value="F:nucleic acid binding"/>
    <property type="evidence" value="ECO:0007669"/>
    <property type="project" value="InterPro"/>
</dbReference>
<dbReference type="InterPro" id="IPR050474">
    <property type="entry name" value="Hel308_SKI2-like"/>
</dbReference>
<dbReference type="PANTHER" id="PTHR47961">
    <property type="entry name" value="DNA POLYMERASE THETA, PUTATIVE (AFU_ORTHOLOGUE AFUA_1G05260)-RELATED"/>
    <property type="match status" value="1"/>
</dbReference>
<reference evidence="12 13" key="1">
    <citation type="journal article" date="2023" name="Arcadia Sci">
        <title>De novo assembly of a long-read Amblyomma americanum tick genome.</title>
        <authorList>
            <person name="Chou S."/>
            <person name="Poskanzer K.E."/>
            <person name="Rollins M."/>
            <person name="Thuy-Boun P.S."/>
        </authorList>
    </citation>
    <scope>NUCLEOTIDE SEQUENCE [LARGE SCALE GENOMIC DNA]</scope>
    <source>
        <strain evidence="12">F_SG_1</strain>
        <tissue evidence="12">Salivary glands</tissue>
    </source>
</reference>
<dbReference type="SMART" id="SM00490">
    <property type="entry name" value="HELICc"/>
    <property type="match status" value="1"/>
</dbReference>
<dbReference type="InterPro" id="IPR011545">
    <property type="entry name" value="DEAD/DEAH_box_helicase_dom"/>
</dbReference>
<dbReference type="FunFam" id="3.40.50.300:FF:000813">
    <property type="entry name" value="helicase POLQ-like isoform X1"/>
    <property type="match status" value="1"/>
</dbReference>
<comment type="catalytic activity">
    <reaction evidence="9">
        <text>ATP + H2O = ADP + phosphate + H(+)</text>
        <dbReference type="Rhea" id="RHEA:13065"/>
        <dbReference type="ChEBI" id="CHEBI:15377"/>
        <dbReference type="ChEBI" id="CHEBI:15378"/>
        <dbReference type="ChEBI" id="CHEBI:30616"/>
        <dbReference type="ChEBI" id="CHEBI:43474"/>
        <dbReference type="ChEBI" id="CHEBI:456216"/>
        <dbReference type="EC" id="5.6.2.4"/>
    </reaction>
</comment>
<dbReference type="InterPro" id="IPR046931">
    <property type="entry name" value="HTH_61"/>
</dbReference>
<keyword evidence="6" id="KW-0067">ATP-binding</keyword>
<proteinExistence type="predicted"/>
<dbReference type="InterPro" id="IPR027417">
    <property type="entry name" value="P-loop_NTPase"/>
</dbReference>
<keyword evidence="13" id="KW-1185">Reference proteome</keyword>
<keyword evidence="2" id="KW-0547">Nucleotide-binding</keyword>
<dbReference type="GO" id="GO:0005524">
    <property type="term" value="F:ATP binding"/>
    <property type="evidence" value="ECO:0007669"/>
    <property type="project" value="UniProtKB-KW"/>
</dbReference>
<dbReference type="PROSITE" id="PS51194">
    <property type="entry name" value="HELICASE_CTER"/>
    <property type="match status" value="1"/>
</dbReference>
<evidence type="ECO:0000256" key="7">
    <source>
        <dbReference type="ARBA" id="ARBA00023204"/>
    </source>
</evidence>
<dbReference type="PANTHER" id="PTHR47961:SF12">
    <property type="entry name" value="HELICASE POLQ-LIKE"/>
    <property type="match status" value="1"/>
</dbReference>
<dbReference type="CDD" id="cd18026">
    <property type="entry name" value="DEXHc_POLQ-like"/>
    <property type="match status" value="1"/>
</dbReference>
<feature type="domain" description="Helicase ATP-binding" evidence="10">
    <location>
        <begin position="97"/>
        <end position="270"/>
    </location>
</feature>
<dbReference type="Gene3D" id="3.40.50.300">
    <property type="entry name" value="P-loop containing nucleotide triphosphate hydrolases"/>
    <property type="match status" value="2"/>
</dbReference>
<organism evidence="12 13">
    <name type="scientific">Amblyomma americanum</name>
    <name type="common">Lone star tick</name>
    <dbReference type="NCBI Taxonomy" id="6943"/>
    <lineage>
        <taxon>Eukaryota</taxon>
        <taxon>Metazoa</taxon>
        <taxon>Ecdysozoa</taxon>
        <taxon>Arthropoda</taxon>
        <taxon>Chelicerata</taxon>
        <taxon>Arachnida</taxon>
        <taxon>Acari</taxon>
        <taxon>Parasitiformes</taxon>
        <taxon>Ixodida</taxon>
        <taxon>Ixodoidea</taxon>
        <taxon>Ixodidae</taxon>
        <taxon>Amblyomminae</taxon>
        <taxon>Amblyomma</taxon>
    </lineage>
</organism>
<dbReference type="Proteomes" id="UP001321473">
    <property type="component" value="Unassembled WGS sequence"/>
</dbReference>
<keyword evidence="4" id="KW-0378">Hydrolase</keyword>
<keyword evidence="3" id="KW-0227">DNA damage</keyword>
<dbReference type="GO" id="GO:0043138">
    <property type="term" value="F:3'-5' DNA helicase activity"/>
    <property type="evidence" value="ECO:0007669"/>
    <property type="project" value="UniProtKB-EC"/>
</dbReference>
<evidence type="ECO:0000256" key="1">
    <source>
        <dbReference type="ARBA" id="ARBA00004123"/>
    </source>
</evidence>
<evidence type="ECO:0000259" key="11">
    <source>
        <dbReference type="PROSITE" id="PS51194"/>
    </source>
</evidence>
<keyword evidence="8" id="KW-0539">Nucleus</keyword>
<evidence type="ECO:0000259" key="10">
    <source>
        <dbReference type="PROSITE" id="PS51192"/>
    </source>
</evidence>
<dbReference type="Pfam" id="PF20470">
    <property type="entry name" value="HTH_61"/>
    <property type="match status" value="1"/>
</dbReference>
<dbReference type="GO" id="GO:0006302">
    <property type="term" value="P:double-strand break repair"/>
    <property type="evidence" value="ECO:0007669"/>
    <property type="project" value="UniProtKB-ARBA"/>
</dbReference>
<dbReference type="GO" id="GO:0005634">
    <property type="term" value="C:nucleus"/>
    <property type="evidence" value="ECO:0007669"/>
    <property type="project" value="UniProtKB-SubCell"/>
</dbReference>
<evidence type="ECO:0000256" key="8">
    <source>
        <dbReference type="ARBA" id="ARBA00023242"/>
    </source>
</evidence>
<feature type="non-terminal residue" evidence="12">
    <location>
        <position position="660"/>
    </location>
</feature>
<dbReference type="GO" id="GO:0016787">
    <property type="term" value="F:hydrolase activity"/>
    <property type="evidence" value="ECO:0007669"/>
    <property type="project" value="UniProtKB-KW"/>
</dbReference>
<gene>
    <name evidence="12" type="ORF">V5799_024654</name>
</gene>
<dbReference type="InterPro" id="IPR001650">
    <property type="entry name" value="Helicase_C-like"/>
</dbReference>
<dbReference type="SMART" id="SM00487">
    <property type="entry name" value="DEXDc"/>
    <property type="match status" value="1"/>
</dbReference>
<evidence type="ECO:0000313" key="13">
    <source>
        <dbReference type="Proteomes" id="UP001321473"/>
    </source>
</evidence>
<feature type="domain" description="Helicase C-terminal" evidence="11">
    <location>
        <begin position="312"/>
        <end position="510"/>
    </location>
</feature>
<dbReference type="EMBL" id="JARKHS020018822">
    <property type="protein sequence ID" value="KAK8772100.1"/>
    <property type="molecule type" value="Genomic_DNA"/>
</dbReference>
<keyword evidence="7" id="KW-0234">DNA repair</keyword>
<dbReference type="PROSITE" id="PS51192">
    <property type="entry name" value="HELICASE_ATP_BIND_1"/>
    <property type="match status" value="1"/>
</dbReference>
<dbReference type="InterPro" id="IPR014001">
    <property type="entry name" value="Helicase_ATP-bd"/>
</dbReference>